<dbReference type="OrthoDB" id="10350956at2759"/>
<proteinExistence type="predicted"/>
<evidence type="ECO:0000313" key="3">
    <source>
        <dbReference type="Proteomes" id="UP000094455"/>
    </source>
</evidence>
<protein>
    <submittedName>
        <fullName evidence="2">Uncharacterized protein</fullName>
    </submittedName>
</protein>
<name>A0A1E3NR23_9ASCO</name>
<sequence length="290" mass="32572">MLLNNSRYTSDRAQFAERVGRIGNVGEVLDLPYPQIAGFKSRNPNTARKPAVHSNTSREGGNGDGKGTGDRDCVYANTNNPRFTMSNMSSQNTLISQQTNSTVATTSSESEELFPIEKLEELEANMVNYMHNPRRNSITSSIRIGKHFDNINASKYSIHSCKKTSVTNVSKNNIVLINNMPYPVQLQFPAKISNRKSKEIAMRPDDMGIENKENMNRNYKIIRKDNTSNSASLGSNYKGNSYIEEVYFEPSPSNNSSENLTINSSDNNIIDPRFNDSYDLLLQLIQSYID</sequence>
<organism evidence="2 3">
    <name type="scientific">Pichia membranifaciens NRRL Y-2026</name>
    <dbReference type="NCBI Taxonomy" id="763406"/>
    <lineage>
        <taxon>Eukaryota</taxon>
        <taxon>Fungi</taxon>
        <taxon>Dikarya</taxon>
        <taxon>Ascomycota</taxon>
        <taxon>Saccharomycotina</taxon>
        <taxon>Pichiomycetes</taxon>
        <taxon>Pichiales</taxon>
        <taxon>Pichiaceae</taxon>
        <taxon>Pichia</taxon>
    </lineage>
</organism>
<evidence type="ECO:0000313" key="2">
    <source>
        <dbReference type="EMBL" id="ODQ48524.1"/>
    </source>
</evidence>
<reference evidence="2 3" key="1">
    <citation type="journal article" date="2016" name="Proc. Natl. Acad. Sci. U.S.A.">
        <title>Comparative genomics of biotechnologically important yeasts.</title>
        <authorList>
            <person name="Riley R."/>
            <person name="Haridas S."/>
            <person name="Wolfe K.H."/>
            <person name="Lopes M.R."/>
            <person name="Hittinger C.T."/>
            <person name="Goeker M."/>
            <person name="Salamov A.A."/>
            <person name="Wisecaver J.H."/>
            <person name="Long T.M."/>
            <person name="Calvey C.H."/>
            <person name="Aerts A.L."/>
            <person name="Barry K.W."/>
            <person name="Choi C."/>
            <person name="Clum A."/>
            <person name="Coughlan A.Y."/>
            <person name="Deshpande S."/>
            <person name="Douglass A.P."/>
            <person name="Hanson S.J."/>
            <person name="Klenk H.-P."/>
            <person name="LaButti K.M."/>
            <person name="Lapidus A."/>
            <person name="Lindquist E.A."/>
            <person name="Lipzen A.M."/>
            <person name="Meier-Kolthoff J.P."/>
            <person name="Ohm R.A."/>
            <person name="Otillar R.P."/>
            <person name="Pangilinan J.L."/>
            <person name="Peng Y."/>
            <person name="Rokas A."/>
            <person name="Rosa C.A."/>
            <person name="Scheuner C."/>
            <person name="Sibirny A.A."/>
            <person name="Slot J.C."/>
            <person name="Stielow J.B."/>
            <person name="Sun H."/>
            <person name="Kurtzman C.P."/>
            <person name="Blackwell M."/>
            <person name="Grigoriev I.V."/>
            <person name="Jeffries T.W."/>
        </authorList>
    </citation>
    <scope>NUCLEOTIDE SEQUENCE [LARGE SCALE GENOMIC DNA]</scope>
    <source>
        <strain evidence="2 3">NRRL Y-2026</strain>
    </source>
</reference>
<evidence type="ECO:0000256" key="1">
    <source>
        <dbReference type="SAM" id="MobiDB-lite"/>
    </source>
</evidence>
<dbReference type="AlphaFoldDB" id="A0A1E3NR23"/>
<gene>
    <name evidence="2" type="ORF">PICMEDRAFT_70152</name>
</gene>
<dbReference type="GeneID" id="30180258"/>
<dbReference type="RefSeq" id="XP_019019637.1">
    <property type="nucleotide sequence ID" value="XM_019163571.1"/>
</dbReference>
<dbReference type="EMBL" id="KV454001">
    <property type="protein sequence ID" value="ODQ48524.1"/>
    <property type="molecule type" value="Genomic_DNA"/>
</dbReference>
<accession>A0A1E3NR23</accession>
<dbReference type="Proteomes" id="UP000094455">
    <property type="component" value="Unassembled WGS sequence"/>
</dbReference>
<keyword evidence="3" id="KW-1185">Reference proteome</keyword>
<feature type="region of interest" description="Disordered" evidence="1">
    <location>
        <begin position="38"/>
        <end position="71"/>
    </location>
</feature>